<evidence type="ECO:0000313" key="6">
    <source>
        <dbReference type="EMBL" id="KAF4435145.1"/>
    </source>
</evidence>
<comment type="similarity">
    <text evidence="1">Belongs to the glycosyl hydrolase 2 family.</text>
</comment>
<dbReference type="OrthoDB" id="408532at2759"/>
<evidence type="ECO:0008006" key="8">
    <source>
        <dbReference type="Google" id="ProtNLM"/>
    </source>
</evidence>
<evidence type="ECO:0000256" key="1">
    <source>
        <dbReference type="ARBA" id="ARBA00007401"/>
    </source>
</evidence>
<dbReference type="PANTHER" id="PTHR42732">
    <property type="entry name" value="BETA-GALACTOSIDASE"/>
    <property type="match status" value="1"/>
</dbReference>
<evidence type="ECO:0000256" key="3">
    <source>
        <dbReference type="ARBA" id="ARBA00023295"/>
    </source>
</evidence>
<dbReference type="InterPro" id="IPR008979">
    <property type="entry name" value="Galactose-bd-like_sf"/>
</dbReference>
<dbReference type="Gene3D" id="2.60.120.260">
    <property type="entry name" value="Galactose-binding domain-like"/>
    <property type="match status" value="1"/>
</dbReference>
<dbReference type="Pfam" id="PF02836">
    <property type="entry name" value="Glyco_hydro_2_C"/>
    <property type="match status" value="1"/>
</dbReference>
<dbReference type="AlphaFoldDB" id="A0A8H4JLW7"/>
<dbReference type="Pfam" id="PF00703">
    <property type="entry name" value="Glyco_hydro_2"/>
    <property type="match status" value="1"/>
</dbReference>
<dbReference type="Gene3D" id="2.60.40.10">
    <property type="entry name" value="Immunoglobulins"/>
    <property type="match status" value="1"/>
</dbReference>
<evidence type="ECO:0000259" key="5">
    <source>
        <dbReference type="Pfam" id="PF02836"/>
    </source>
</evidence>
<dbReference type="InterPro" id="IPR051913">
    <property type="entry name" value="GH2_Domain-Containing"/>
</dbReference>
<name>A0A8H4JLW7_9HYPO</name>
<dbReference type="InterPro" id="IPR006102">
    <property type="entry name" value="Ig-like_GH2"/>
</dbReference>
<dbReference type="EMBL" id="JAADYS010004175">
    <property type="protein sequence ID" value="KAF4435145.1"/>
    <property type="molecule type" value="Genomic_DNA"/>
</dbReference>
<comment type="caution">
    <text evidence="6">The sequence shown here is derived from an EMBL/GenBank/DDBJ whole genome shotgun (WGS) entry which is preliminary data.</text>
</comment>
<accession>A0A8H4JLW7</accession>
<evidence type="ECO:0000313" key="7">
    <source>
        <dbReference type="Proteomes" id="UP000554235"/>
    </source>
</evidence>
<dbReference type="InterPro" id="IPR017853">
    <property type="entry name" value="GH"/>
</dbReference>
<evidence type="ECO:0000256" key="2">
    <source>
        <dbReference type="ARBA" id="ARBA00022801"/>
    </source>
</evidence>
<feature type="non-terminal residue" evidence="6">
    <location>
        <position position="506"/>
    </location>
</feature>
<keyword evidence="3" id="KW-0326">Glycosidase</keyword>
<proteinExistence type="inferred from homology"/>
<feature type="domain" description="Glycoside hydrolase family 2 immunoglobulin-like beta-sandwich" evidence="4">
    <location>
        <begin position="148"/>
        <end position="213"/>
    </location>
</feature>
<dbReference type="PANTHER" id="PTHR42732:SF1">
    <property type="entry name" value="BETA-MANNOSIDASE"/>
    <property type="match status" value="1"/>
</dbReference>
<organism evidence="6 7">
    <name type="scientific">Fusarium albosuccineum</name>
    <dbReference type="NCBI Taxonomy" id="1237068"/>
    <lineage>
        <taxon>Eukaryota</taxon>
        <taxon>Fungi</taxon>
        <taxon>Dikarya</taxon>
        <taxon>Ascomycota</taxon>
        <taxon>Pezizomycotina</taxon>
        <taxon>Sordariomycetes</taxon>
        <taxon>Hypocreomycetidae</taxon>
        <taxon>Hypocreales</taxon>
        <taxon>Nectriaceae</taxon>
        <taxon>Fusarium</taxon>
        <taxon>Fusarium decemcellulare species complex</taxon>
    </lineage>
</organism>
<feature type="non-terminal residue" evidence="6">
    <location>
        <position position="1"/>
    </location>
</feature>
<dbReference type="InterPro" id="IPR013783">
    <property type="entry name" value="Ig-like_fold"/>
</dbReference>
<reference evidence="6 7" key="1">
    <citation type="submission" date="2020-01" db="EMBL/GenBank/DDBJ databases">
        <title>Identification and distribution of gene clusters putatively required for synthesis of sphingolipid metabolism inhibitors in phylogenetically diverse species of the filamentous fungus Fusarium.</title>
        <authorList>
            <person name="Kim H.-S."/>
            <person name="Busman M."/>
            <person name="Brown D.W."/>
            <person name="Divon H."/>
            <person name="Uhlig S."/>
            <person name="Proctor R.H."/>
        </authorList>
    </citation>
    <scope>NUCLEOTIDE SEQUENCE [LARGE SCALE GENOMIC DNA]</scope>
    <source>
        <strain evidence="6 7">NRRL 20459</strain>
    </source>
</reference>
<dbReference type="Gene3D" id="3.20.20.80">
    <property type="entry name" value="Glycosidases"/>
    <property type="match status" value="1"/>
</dbReference>
<evidence type="ECO:0000259" key="4">
    <source>
        <dbReference type="Pfam" id="PF00703"/>
    </source>
</evidence>
<dbReference type="SUPFAM" id="SSF49785">
    <property type="entry name" value="Galactose-binding domain-like"/>
    <property type="match status" value="1"/>
</dbReference>
<dbReference type="InterPro" id="IPR006103">
    <property type="entry name" value="Glyco_hydro_2_cat"/>
</dbReference>
<gene>
    <name evidence="6" type="ORF">FALBO_17467</name>
</gene>
<keyword evidence="7" id="KW-1185">Reference proteome</keyword>
<dbReference type="Proteomes" id="UP000554235">
    <property type="component" value="Unassembled WGS sequence"/>
</dbReference>
<feature type="domain" description="Glycoside hydrolase family 2 catalytic" evidence="5">
    <location>
        <begin position="216"/>
        <end position="393"/>
    </location>
</feature>
<dbReference type="GO" id="GO:0004553">
    <property type="term" value="F:hydrolase activity, hydrolyzing O-glycosyl compounds"/>
    <property type="evidence" value="ECO:0007669"/>
    <property type="project" value="InterPro"/>
</dbReference>
<dbReference type="SUPFAM" id="SSF49303">
    <property type="entry name" value="beta-Galactosidase/glucuronidase domain"/>
    <property type="match status" value="1"/>
</dbReference>
<sequence>IGYYRKGFDSPSLEAGRGVSITFDGIAGLSDIWLNGFWIGQQSTGYSPIALDITEFLRSDSEGPNVILVRADSTEPEGWWYEGGGIYRHVWLEQCDPVHIALDGVYVRTPVVSKERALFAFSFVIINLGSEHLFISGGVLIQDPDSGQQVVNKDIEQAATISSCGSRTISAEAQLPFPKLWEVGKGNLYKLTVNIVDEQRVVRDSVSTTFGVRTIELVEDGILVNDKHTKIYGGNIRQDWAVYGVALPDRVVEQKLELCAEMGMNAVRIAHHPPTPELVDHADRMGLLVLPENRLLSTSETSIGHLRSLIRRFRGRPSVFMWSIENEEMDYQGAPVGYKMFSRFVTEIKALDSTRPTIFGGVVAFENAAYYRIADVVGMHYRAFFGILDEAVEYVPDRPHILDEEGLYPSTRGVYQYNKQRAYAGSLSTLRDVMMDAERPAANAALMPVNHKITGNVADYLTKAYTHPKLSGTFFWTALDYIGEPTPQRWPATTSCYGARDLLGLP</sequence>
<protein>
    <recommendedName>
        <fullName evidence="8">Beta-galactosidase</fullName>
    </recommendedName>
</protein>
<dbReference type="GO" id="GO:0005975">
    <property type="term" value="P:carbohydrate metabolic process"/>
    <property type="evidence" value="ECO:0007669"/>
    <property type="project" value="InterPro"/>
</dbReference>
<dbReference type="InterPro" id="IPR036156">
    <property type="entry name" value="Beta-gal/glucu_dom_sf"/>
</dbReference>
<dbReference type="SUPFAM" id="SSF51445">
    <property type="entry name" value="(Trans)glycosidases"/>
    <property type="match status" value="1"/>
</dbReference>
<keyword evidence="2" id="KW-0378">Hydrolase</keyword>